<protein>
    <submittedName>
        <fullName evidence="1">Uncharacterized protein</fullName>
    </submittedName>
</protein>
<gene>
    <name evidence="1" type="ORF">dnl_20080</name>
</gene>
<dbReference type="Proteomes" id="UP000663720">
    <property type="component" value="Chromosome"/>
</dbReference>
<dbReference type="AlphaFoldDB" id="A0A975B6M1"/>
<keyword evidence="2" id="KW-1185">Reference proteome</keyword>
<dbReference type="KEGG" id="dli:dnl_20080"/>
<dbReference type="EMBL" id="CP061799">
    <property type="protein sequence ID" value="QTA79731.1"/>
    <property type="molecule type" value="Genomic_DNA"/>
</dbReference>
<organism evidence="1 2">
    <name type="scientific">Desulfonema limicola</name>
    <dbReference type="NCBI Taxonomy" id="45656"/>
    <lineage>
        <taxon>Bacteria</taxon>
        <taxon>Pseudomonadati</taxon>
        <taxon>Thermodesulfobacteriota</taxon>
        <taxon>Desulfobacteria</taxon>
        <taxon>Desulfobacterales</taxon>
        <taxon>Desulfococcaceae</taxon>
        <taxon>Desulfonema</taxon>
    </lineage>
</organism>
<evidence type="ECO:0000313" key="1">
    <source>
        <dbReference type="EMBL" id="QTA79731.1"/>
    </source>
</evidence>
<sequence>MVQGYSRAFINPWFKPLLTRQEQIFSNMVIYSRSCFFLLHKPV</sequence>
<evidence type="ECO:0000313" key="2">
    <source>
        <dbReference type="Proteomes" id="UP000663720"/>
    </source>
</evidence>
<reference evidence="1" key="1">
    <citation type="journal article" date="2021" name="Microb. Physiol.">
        <title>Proteogenomic Insights into the Physiology of Marine, Sulfate-Reducing, Filamentous Desulfonema limicola and Desulfonema magnum.</title>
        <authorList>
            <person name="Schnaars V."/>
            <person name="Wohlbrand L."/>
            <person name="Scheve S."/>
            <person name="Hinrichs C."/>
            <person name="Reinhardt R."/>
            <person name="Rabus R."/>
        </authorList>
    </citation>
    <scope>NUCLEOTIDE SEQUENCE</scope>
    <source>
        <strain evidence="1">5ac10</strain>
    </source>
</reference>
<name>A0A975B6M1_9BACT</name>
<accession>A0A975B6M1</accession>
<proteinExistence type="predicted"/>